<dbReference type="EMBL" id="NUSQ01000072">
    <property type="protein sequence ID" value="PHD68491.1"/>
    <property type="molecule type" value="Genomic_DNA"/>
</dbReference>
<protein>
    <submittedName>
        <fullName evidence="1">Uncharacterized protein</fullName>
    </submittedName>
</protein>
<proteinExistence type="predicted"/>
<evidence type="ECO:0000313" key="1">
    <source>
        <dbReference type="EMBL" id="PHD68491.1"/>
    </source>
</evidence>
<gene>
    <name evidence="1" type="ORF">COF40_17665</name>
</gene>
<sequence length="107" mass="12315">MVGLAGFEPDIIAPFGANPSVIKFVLIVWMLPRKIYKIIICKFCQKKRSDFVNYEIRVIVVFLRKKAKLRAILNMVYSLNPAILGLKISFLLMVYESEINYNCSLVI</sequence>
<dbReference type="AlphaFoldDB" id="A0A2B5XMA2"/>
<evidence type="ECO:0000313" key="2">
    <source>
        <dbReference type="Proteomes" id="UP000225997"/>
    </source>
</evidence>
<comment type="caution">
    <text evidence="1">The sequence shown here is derived from an EMBL/GenBank/DDBJ whole genome shotgun (WGS) entry which is preliminary data.</text>
</comment>
<accession>A0A2B5XMA2</accession>
<dbReference type="RefSeq" id="WP_100063526.1">
    <property type="nucleotide sequence ID" value="NZ_NUSQ01000072.1"/>
</dbReference>
<organism evidence="1 2">
    <name type="scientific">Bacillus toyonensis</name>
    <dbReference type="NCBI Taxonomy" id="155322"/>
    <lineage>
        <taxon>Bacteria</taxon>
        <taxon>Bacillati</taxon>
        <taxon>Bacillota</taxon>
        <taxon>Bacilli</taxon>
        <taxon>Bacillales</taxon>
        <taxon>Bacillaceae</taxon>
        <taxon>Bacillus</taxon>
        <taxon>Bacillus cereus group</taxon>
    </lineage>
</organism>
<dbReference type="Proteomes" id="UP000225997">
    <property type="component" value="Unassembled WGS sequence"/>
</dbReference>
<reference evidence="1 2" key="1">
    <citation type="submission" date="2017-09" db="EMBL/GenBank/DDBJ databases">
        <title>Large-scale bioinformatics analysis of Bacillus genomes uncovers conserved roles of natural products in bacterial physiology.</title>
        <authorList>
            <consortium name="Agbiome Team Llc"/>
            <person name="Bleich R.M."/>
            <person name="Grubbs K.J."/>
            <person name="Santa Maria K.C."/>
            <person name="Allen S.E."/>
            <person name="Farag S."/>
            <person name="Shank E.A."/>
            <person name="Bowers A."/>
        </authorList>
    </citation>
    <scope>NUCLEOTIDE SEQUENCE [LARGE SCALE GENOMIC DNA]</scope>
    <source>
        <strain evidence="1 2">AFS044250</strain>
    </source>
</reference>
<name>A0A2B5XMA2_9BACI</name>